<reference evidence="1" key="1">
    <citation type="submission" date="2021-01" db="UniProtKB">
        <authorList>
            <consortium name="EnsemblMetazoa"/>
        </authorList>
    </citation>
    <scope>IDENTIFICATION</scope>
</reference>
<dbReference type="AlphaFoldDB" id="A0A7M7M9W6"/>
<protein>
    <recommendedName>
        <fullName evidence="3">VWFA domain-containing protein</fullName>
    </recommendedName>
</protein>
<dbReference type="InParanoid" id="A0A7M7M9W6"/>
<dbReference type="OrthoDB" id="6374144at2759"/>
<dbReference type="OMA" id="CECIPVE"/>
<dbReference type="GeneID" id="111244172"/>
<dbReference type="EnsemblMetazoa" id="XM_022790952">
    <property type="protein sequence ID" value="XP_022646687"/>
    <property type="gene ID" value="LOC111244172"/>
</dbReference>
<organism evidence="1 2">
    <name type="scientific">Varroa destructor</name>
    <name type="common">Honeybee mite</name>
    <dbReference type="NCBI Taxonomy" id="109461"/>
    <lineage>
        <taxon>Eukaryota</taxon>
        <taxon>Metazoa</taxon>
        <taxon>Ecdysozoa</taxon>
        <taxon>Arthropoda</taxon>
        <taxon>Chelicerata</taxon>
        <taxon>Arachnida</taxon>
        <taxon>Acari</taxon>
        <taxon>Parasitiformes</taxon>
        <taxon>Mesostigmata</taxon>
        <taxon>Gamasina</taxon>
        <taxon>Dermanyssoidea</taxon>
        <taxon>Varroidae</taxon>
        <taxon>Varroa</taxon>
    </lineage>
</organism>
<dbReference type="RefSeq" id="XP_022646687.1">
    <property type="nucleotide sequence ID" value="XM_022790952.1"/>
</dbReference>
<dbReference type="Proteomes" id="UP000594260">
    <property type="component" value="Unplaced"/>
</dbReference>
<proteinExistence type="predicted"/>
<evidence type="ECO:0000313" key="1">
    <source>
        <dbReference type="EnsemblMetazoa" id="XP_022646687"/>
    </source>
</evidence>
<sequence length="329" mass="36545">MAIKKERVPRCIVTSRSDAGPLAVTCELPVAAGEHGEFEVGSSSIVDLETGDSADIVFVVQENRCNSYVAGHVPALVKSLERELANRDIRQNRYGVVSFGRSTNIDEPFTQTANGQTFFPAKDLPLAFQGMNFSTTNEADIYLAIRQAIIGYRFRPTATKIITALTCAPCEIVDETAPDSVDLRAALLDNGIILHLISKTDIRVRGSARKHLDILGIDSSTVFSSRDAYRRESEGNPELRSQLRPPKDRCASLAQESRGSYFLTPRRSTVRAWRTVLSRRIAQDVTFEERCLKCECIPVENWSTMTTCRPCKPYRGTGSALDNDYEDID</sequence>
<keyword evidence="2" id="KW-1185">Reference proteome</keyword>
<evidence type="ECO:0000313" key="2">
    <source>
        <dbReference type="Proteomes" id="UP000594260"/>
    </source>
</evidence>
<dbReference type="KEGG" id="vde:111244172"/>
<name>A0A7M7M9W6_VARDE</name>
<accession>A0A7M7M9W6</accession>
<evidence type="ECO:0008006" key="3">
    <source>
        <dbReference type="Google" id="ProtNLM"/>
    </source>
</evidence>